<comment type="caution">
    <text evidence="1">The sequence shown here is derived from an EMBL/GenBank/DDBJ whole genome shotgun (WGS) entry which is preliminary data.</text>
</comment>
<evidence type="ECO:0000313" key="2">
    <source>
        <dbReference type="Proteomes" id="UP001159387"/>
    </source>
</evidence>
<dbReference type="RefSeq" id="WP_280654003.1">
    <property type="nucleotide sequence ID" value="NZ_JANQDH010000039.1"/>
</dbReference>
<organism evidence="1 2">
    <name type="scientific">Chrysosporum bergii ANA360D</name>
    <dbReference type="NCBI Taxonomy" id="617107"/>
    <lineage>
        <taxon>Bacteria</taxon>
        <taxon>Bacillati</taxon>
        <taxon>Cyanobacteriota</taxon>
        <taxon>Cyanophyceae</taxon>
        <taxon>Nostocales</taxon>
        <taxon>Nodulariaceae</taxon>
        <taxon>Chrysosporum</taxon>
    </lineage>
</organism>
<protein>
    <submittedName>
        <fullName evidence="1">Uncharacterized protein</fullName>
    </submittedName>
</protein>
<sequence length="145" mass="17088">MKDETHLQLRDARPDDQIHLLLWDRPDETELVRIAHYNNAHRVNYRQNLLQRNHPEATFLALHHNLDVELSAIKSMCSSVSKEMVLLEGLDCLITYLHVTSGSHITLFWKQLEETRKLEKLLWIILPQQLAPKTWLPERTKRIPG</sequence>
<name>A0AA43GQY1_9CYAN</name>
<keyword evidence="2" id="KW-1185">Reference proteome</keyword>
<dbReference type="EMBL" id="JANQDH010000039">
    <property type="protein sequence ID" value="MDH6059992.1"/>
    <property type="molecule type" value="Genomic_DNA"/>
</dbReference>
<reference evidence="1 2" key="1">
    <citation type="journal article" date="2023" name="J. Phycol.">
        <title>Chrysosporum ovalisporum is synonymous with the true-branching cyanobacterium Umezakia natans (Nostocales/Aphanizomenonaceae).</title>
        <authorList>
            <person name="McGregor G.B."/>
            <person name="Sendall B.C."/>
            <person name="Niiyama Y."/>
            <person name="Tuji A."/>
            <person name="Willis A."/>
        </authorList>
    </citation>
    <scope>NUCLEOTIDE SEQUENCE [LARGE SCALE GENOMIC DNA]</scope>
    <source>
        <strain evidence="1 2">ANA360D</strain>
    </source>
</reference>
<gene>
    <name evidence="1" type="ORF">NWP17_06000</name>
</gene>
<dbReference type="Proteomes" id="UP001159387">
    <property type="component" value="Unassembled WGS sequence"/>
</dbReference>
<evidence type="ECO:0000313" key="1">
    <source>
        <dbReference type="EMBL" id="MDH6059992.1"/>
    </source>
</evidence>
<proteinExistence type="predicted"/>
<accession>A0AA43GQY1</accession>
<dbReference type="AlphaFoldDB" id="A0AA43GQY1"/>